<proteinExistence type="inferred from homology"/>
<dbReference type="PANTHER" id="PTHR23517">
    <property type="entry name" value="RESISTANCE PROTEIN MDTM, PUTATIVE-RELATED-RELATED"/>
    <property type="match status" value="1"/>
</dbReference>
<dbReference type="GO" id="GO:0006857">
    <property type="term" value="P:oligopeptide transport"/>
    <property type="evidence" value="ECO:0007669"/>
    <property type="project" value="InterPro"/>
</dbReference>
<dbReference type="AlphaFoldDB" id="A0A1M5NRR8"/>
<dbReference type="EMBL" id="FQXH01000005">
    <property type="protein sequence ID" value="SHG92304.1"/>
    <property type="molecule type" value="Genomic_DNA"/>
</dbReference>
<keyword evidence="5 8" id="KW-0812">Transmembrane</keyword>
<evidence type="ECO:0000256" key="6">
    <source>
        <dbReference type="ARBA" id="ARBA00022989"/>
    </source>
</evidence>
<dbReference type="NCBIfam" id="TIGR00924">
    <property type="entry name" value="yjdL_sub1_fam"/>
    <property type="match status" value="2"/>
</dbReference>
<dbReference type="InterPro" id="IPR000109">
    <property type="entry name" value="POT_fam"/>
</dbReference>
<feature type="transmembrane region" description="Helical" evidence="9">
    <location>
        <begin position="248"/>
        <end position="265"/>
    </location>
</feature>
<evidence type="ECO:0000256" key="2">
    <source>
        <dbReference type="ARBA" id="ARBA00005982"/>
    </source>
</evidence>
<protein>
    <submittedName>
        <fullName evidence="11">Proton-dependent oligopeptide transporter, POT family</fullName>
    </submittedName>
</protein>
<feature type="domain" description="Major facilitator superfamily (MFS) profile" evidence="10">
    <location>
        <begin position="17"/>
        <end position="451"/>
    </location>
</feature>
<keyword evidence="3 8" id="KW-0813">Transport</keyword>
<evidence type="ECO:0000256" key="5">
    <source>
        <dbReference type="ARBA" id="ARBA00022692"/>
    </source>
</evidence>
<dbReference type="InterPro" id="IPR020846">
    <property type="entry name" value="MFS_dom"/>
</dbReference>
<name>A0A1M5NRR8_9FIRM</name>
<keyword evidence="12" id="KW-1185">Reference proteome</keyword>
<dbReference type="Proteomes" id="UP000242520">
    <property type="component" value="Unassembled WGS sequence"/>
</dbReference>
<accession>A0A1M5NRR8</accession>
<feature type="transmembrane region" description="Helical" evidence="9">
    <location>
        <begin position="152"/>
        <end position="173"/>
    </location>
</feature>
<dbReference type="OrthoDB" id="9772725at2"/>
<comment type="subcellular location">
    <subcellularLocation>
        <location evidence="1">Cell membrane</location>
        <topology evidence="1">Multi-pass membrane protein</topology>
    </subcellularLocation>
    <subcellularLocation>
        <location evidence="8">Membrane</location>
        <topology evidence="8">Multi-pass membrane protein</topology>
    </subcellularLocation>
</comment>
<dbReference type="STRING" id="1123350.SAMN02744040_00192"/>
<feature type="transmembrane region" description="Helical" evidence="9">
    <location>
        <begin position="30"/>
        <end position="48"/>
    </location>
</feature>
<feature type="transmembrane region" description="Helical" evidence="9">
    <location>
        <begin position="364"/>
        <end position="386"/>
    </location>
</feature>
<keyword evidence="7 9" id="KW-0472">Membrane</keyword>
<dbReference type="PROSITE" id="PS50850">
    <property type="entry name" value="MFS"/>
    <property type="match status" value="1"/>
</dbReference>
<dbReference type="PROSITE" id="PS01022">
    <property type="entry name" value="PTR2_1"/>
    <property type="match status" value="1"/>
</dbReference>
<evidence type="ECO:0000256" key="9">
    <source>
        <dbReference type="SAM" id="Phobius"/>
    </source>
</evidence>
<feature type="transmembrane region" description="Helical" evidence="9">
    <location>
        <begin position="193"/>
        <end position="212"/>
    </location>
</feature>
<keyword evidence="4" id="KW-1003">Cell membrane</keyword>
<evidence type="ECO:0000313" key="12">
    <source>
        <dbReference type="Proteomes" id="UP000242520"/>
    </source>
</evidence>
<dbReference type="PANTHER" id="PTHR23517:SF15">
    <property type="entry name" value="PROTON-DEPENDENT OLIGOPEPTIDE FAMILY TRANSPORT PROTEIN"/>
    <property type="match status" value="1"/>
</dbReference>
<evidence type="ECO:0000256" key="3">
    <source>
        <dbReference type="ARBA" id="ARBA00022448"/>
    </source>
</evidence>
<organism evidence="11 12">
    <name type="scientific">Tepidibacter thalassicus DSM 15285</name>
    <dbReference type="NCBI Taxonomy" id="1123350"/>
    <lineage>
        <taxon>Bacteria</taxon>
        <taxon>Bacillati</taxon>
        <taxon>Bacillota</taxon>
        <taxon>Clostridia</taxon>
        <taxon>Peptostreptococcales</taxon>
        <taxon>Peptostreptococcaceae</taxon>
        <taxon>Tepidibacter</taxon>
    </lineage>
</organism>
<dbReference type="GO" id="GO:1904680">
    <property type="term" value="F:peptide transmembrane transporter activity"/>
    <property type="evidence" value="ECO:0007669"/>
    <property type="project" value="InterPro"/>
</dbReference>
<dbReference type="CDD" id="cd17346">
    <property type="entry name" value="MFS_DtpA_like"/>
    <property type="match status" value="1"/>
</dbReference>
<keyword evidence="6 9" id="KW-1133">Transmembrane helix</keyword>
<feature type="transmembrane region" description="Helical" evidence="9">
    <location>
        <begin position="90"/>
        <end position="109"/>
    </location>
</feature>
<evidence type="ECO:0000259" key="10">
    <source>
        <dbReference type="PROSITE" id="PS50850"/>
    </source>
</evidence>
<evidence type="ECO:0000256" key="8">
    <source>
        <dbReference type="RuleBase" id="RU003755"/>
    </source>
</evidence>
<evidence type="ECO:0000256" key="4">
    <source>
        <dbReference type="ARBA" id="ARBA00022475"/>
    </source>
</evidence>
<feature type="transmembrane region" description="Helical" evidence="9">
    <location>
        <begin position="429"/>
        <end position="449"/>
    </location>
</feature>
<dbReference type="Gene3D" id="1.20.1250.20">
    <property type="entry name" value="MFS general substrate transporter like domains"/>
    <property type="match status" value="2"/>
</dbReference>
<comment type="similarity">
    <text evidence="2 8">Belongs to the major facilitator superfamily. Proton-dependent oligopeptide transporter (POT/PTR) (TC 2.A.17) family.</text>
</comment>
<dbReference type="InterPro" id="IPR036259">
    <property type="entry name" value="MFS_trans_sf"/>
</dbReference>
<gene>
    <name evidence="11" type="ORF">SAMN02744040_00192</name>
</gene>
<dbReference type="InterPro" id="IPR018456">
    <property type="entry name" value="PTR2_symporter_CS"/>
</dbReference>
<feature type="transmembrane region" description="Helical" evidence="9">
    <location>
        <begin position="334"/>
        <end position="352"/>
    </location>
</feature>
<reference evidence="12" key="1">
    <citation type="submission" date="2016-11" db="EMBL/GenBank/DDBJ databases">
        <authorList>
            <person name="Varghese N."/>
            <person name="Submissions S."/>
        </authorList>
    </citation>
    <scope>NUCLEOTIDE SEQUENCE [LARGE SCALE GENOMIC DNA]</scope>
    <source>
        <strain evidence="12">DSM 15285</strain>
    </source>
</reference>
<dbReference type="InterPro" id="IPR005279">
    <property type="entry name" value="Dipep/tripep_permease"/>
</dbReference>
<feature type="transmembrane region" description="Helical" evidence="9">
    <location>
        <begin position="60"/>
        <end position="81"/>
    </location>
</feature>
<sequence length="458" mass="50645">MFNTLTKQKETKKHPPGLYVICFTEMMERFSYYGMRGLLILFLTTQLVKGGLGIDTKTAGLIYGLFAGFVYFTPIIGGWLADKYLGHRKAILLGGLLIMLGQFALFATYTKSMLYLGLLLLILGNGFFKPNMSIIVGNLYDKNDGRKDAAYTIFYMFINIGAFIAPLVCGTLAEQVFAQKQGIEIISYGYRYGFLAAGIGMLIGQIGFMLLANKYLGDIGKYPITNTPKNNSATNTDKPLTKQEKRRIKAIFIIVFFVTFFWAGFEQAGSSLTIYTNNFINRNIGNFVVPVTWFQSLNPIFCVILGPIMGALWIHLSKREKGDLSIPQKMSLGMILLGLGFLLMVGAVLQRGSAGNDVTVKANMLWLIGAYFLHTVGEMCLSPVGLSMISKLSPPKLASFLMGVWLLSSFFANLTAGIVASFMETFTHMQIFGTITIVSIGLGFILLLLNKKLISMME</sequence>
<evidence type="ECO:0000313" key="11">
    <source>
        <dbReference type="EMBL" id="SHG92304.1"/>
    </source>
</evidence>
<dbReference type="Pfam" id="PF00854">
    <property type="entry name" value="PTR2"/>
    <property type="match status" value="2"/>
</dbReference>
<feature type="transmembrane region" description="Helical" evidence="9">
    <location>
        <begin position="398"/>
        <end position="423"/>
    </location>
</feature>
<evidence type="ECO:0000256" key="1">
    <source>
        <dbReference type="ARBA" id="ARBA00004651"/>
    </source>
</evidence>
<dbReference type="SUPFAM" id="SSF103473">
    <property type="entry name" value="MFS general substrate transporter"/>
    <property type="match status" value="1"/>
</dbReference>
<dbReference type="GO" id="GO:0005886">
    <property type="term" value="C:plasma membrane"/>
    <property type="evidence" value="ECO:0007669"/>
    <property type="project" value="UniProtKB-SubCell"/>
</dbReference>
<dbReference type="InterPro" id="IPR050171">
    <property type="entry name" value="MFS_Transporters"/>
</dbReference>
<dbReference type="PROSITE" id="PS01023">
    <property type="entry name" value="PTR2_2"/>
    <property type="match status" value="1"/>
</dbReference>
<dbReference type="RefSeq" id="WP_072722994.1">
    <property type="nucleotide sequence ID" value="NZ_FQXH01000005.1"/>
</dbReference>
<feature type="transmembrane region" description="Helical" evidence="9">
    <location>
        <begin position="115"/>
        <end position="140"/>
    </location>
</feature>
<evidence type="ECO:0000256" key="7">
    <source>
        <dbReference type="ARBA" id="ARBA00023136"/>
    </source>
</evidence>
<feature type="transmembrane region" description="Helical" evidence="9">
    <location>
        <begin position="296"/>
        <end position="314"/>
    </location>
</feature>